<dbReference type="OrthoDB" id="24041at2"/>
<dbReference type="GO" id="GO:0008716">
    <property type="term" value="F:D-alanine-D-alanine ligase activity"/>
    <property type="evidence" value="ECO:0007669"/>
    <property type="project" value="InterPro"/>
</dbReference>
<keyword evidence="1" id="KW-0436">Ligase</keyword>
<dbReference type="STRING" id="936756.ATE80_06570"/>
<dbReference type="InterPro" id="IPR011095">
    <property type="entry name" value="Dala_Dala_lig_C"/>
</dbReference>
<evidence type="ECO:0000259" key="5">
    <source>
        <dbReference type="PROSITE" id="PS50975"/>
    </source>
</evidence>
<dbReference type="InterPro" id="IPR011761">
    <property type="entry name" value="ATP-grasp"/>
</dbReference>
<dbReference type="AlphaFoldDB" id="A0A117IXE2"/>
<dbReference type="Gene3D" id="3.30.470.20">
    <property type="entry name" value="ATP-grasp fold, B domain"/>
    <property type="match status" value="1"/>
</dbReference>
<organism evidence="6 7">
    <name type="scientific">Streptomyces kanasensis</name>
    <dbReference type="NCBI Taxonomy" id="936756"/>
    <lineage>
        <taxon>Bacteria</taxon>
        <taxon>Bacillati</taxon>
        <taxon>Actinomycetota</taxon>
        <taxon>Actinomycetes</taxon>
        <taxon>Kitasatosporales</taxon>
        <taxon>Streptomycetaceae</taxon>
        <taxon>Streptomyces</taxon>
    </lineage>
</organism>
<evidence type="ECO:0000256" key="1">
    <source>
        <dbReference type="ARBA" id="ARBA00022598"/>
    </source>
</evidence>
<dbReference type="Gene3D" id="3.40.50.20">
    <property type="match status" value="1"/>
</dbReference>
<gene>
    <name evidence="6" type="ORF">ATE80_06570</name>
</gene>
<dbReference type="Gene3D" id="3.30.1490.20">
    <property type="entry name" value="ATP-grasp fold, A domain"/>
    <property type="match status" value="1"/>
</dbReference>
<keyword evidence="2 4" id="KW-0547">Nucleotide-binding</keyword>
<dbReference type="SUPFAM" id="SSF56059">
    <property type="entry name" value="Glutathione synthetase ATP-binding domain-like"/>
    <property type="match status" value="1"/>
</dbReference>
<evidence type="ECO:0000256" key="3">
    <source>
        <dbReference type="ARBA" id="ARBA00022840"/>
    </source>
</evidence>
<dbReference type="InterPro" id="IPR013815">
    <property type="entry name" value="ATP_grasp_subdomain_1"/>
</dbReference>
<dbReference type="PANTHER" id="PTHR43585">
    <property type="entry name" value="FUMIPYRROLE BIOSYNTHESIS PROTEIN C"/>
    <property type="match status" value="1"/>
</dbReference>
<sequence>MRTDIVVQDVASFRIDPAVLSRPHRRTWLVTSPAQHQKLLKRGRADVFSKTAVLEEFTVDSLAACVEGMRADLPGADRDDVALLCHDEYSLGVVAEVRARLGLVGDEPARLAPFTNKIAMKEALRSAGIALPAHREWDAAAHRDDPDGYVAALEEALGWPMFVKPLDESGSVGARRLDDAAELRAWAEEAGSRRFEVDEFLRGTLYHVDTAVQDGEIVHAEANAYLHPCYEYVDGRVCASHTLPDDHPARPSLLEFNRRVLDALADKPRNGAYHHEIYQRPDGSLVFLEIAARAPAALVPSTSRIRWGLDIEEAHFRLQRGEGLPGSRTEGPHAAWVYFPKAEGRVSRLDRARLRSDHHWQWNVEVGQTTSAPQDIRDFAASVLLWNDDFDTLRRDLEVLDSHTAVITD</sequence>
<dbReference type="PANTHER" id="PTHR43585:SF2">
    <property type="entry name" value="ATP-GRASP ENZYME FSQD"/>
    <property type="match status" value="1"/>
</dbReference>
<dbReference type="GO" id="GO:0046872">
    <property type="term" value="F:metal ion binding"/>
    <property type="evidence" value="ECO:0007669"/>
    <property type="project" value="InterPro"/>
</dbReference>
<keyword evidence="3 4" id="KW-0067">ATP-binding</keyword>
<feature type="domain" description="ATP-grasp" evidence="5">
    <location>
        <begin position="121"/>
        <end position="320"/>
    </location>
</feature>
<comment type="caution">
    <text evidence="6">The sequence shown here is derived from an EMBL/GenBank/DDBJ whole genome shotgun (WGS) entry which is preliminary data.</text>
</comment>
<name>A0A117IXE2_9ACTN</name>
<proteinExistence type="predicted"/>
<reference evidence="6 7" key="1">
    <citation type="submission" date="2015-11" db="EMBL/GenBank/DDBJ databases">
        <title>Genome-wide analysis reveals the secondary metabolome in Streptomyces kanasensis ZX01.</title>
        <authorList>
            <person name="Zhang G."/>
            <person name="Han L."/>
            <person name="Feng J."/>
            <person name="Zhang X."/>
        </authorList>
    </citation>
    <scope>NUCLEOTIDE SEQUENCE [LARGE SCALE GENOMIC DNA]</scope>
    <source>
        <strain evidence="6 7">ZX01</strain>
    </source>
</reference>
<evidence type="ECO:0000313" key="6">
    <source>
        <dbReference type="EMBL" id="KUH39593.1"/>
    </source>
</evidence>
<evidence type="ECO:0000256" key="2">
    <source>
        <dbReference type="ARBA" id="ARBA00022741"/>
    </source>
</evidence>
<dbReference type="RefSeq" id="WP_058941183.1">
    <property type="nucleotide sequence ID" value="NZ_LNSV01000010.1"/>
</dbReference>
<dbReference type="PROSITE" id="PS50975">
    <property type="entry name" value="ATP_GRASP"/>
    <property type="match status" value="1"/>
</dbReference>
<keyword evidence="7" id="KW-1185">Reference proteome</keyword>
<dbReference type="Pfam" id="PF07478">
    <property type="entry name" value="Dala_Dala_lig_C"/>
    <property type="match status" value="1"/>
</dbReference>
<accession>A0A117IXE2</accession>
<dbReference type="InterPro" id="IPR052032">
    <property type="entry name" value="ATP-dep_AA_Ligase"/>
</dbReference>
<evidence type="ECO:0000256" key="4">
    <source>
        <dbReference type="PROSITE-ProRule" id="PRU00409"/>
    </source>
</evidence>
<evidence type="ECO:0000313" key="7">
    <source>
        <dbReference type="Proteomes" id="UP000054011"/>
    </source>
</evidence>
<dbReference type="Proteomes" id="UP000054011">
    <property type="component" value="Unassembled WGS sequence"/>
</dbReference>
<dbReference type="GO" id="GO:0005524">
    <property type="term" value="F:ATP binding"/>
    <property type="evidence" value="ECO:0007669"/>
    <property type="project" value="UniProtKB-UniRule"/>
</dbReference>
<dbReference type="EMBL" id="LNSV01000010">
    <property type="protein sequence ID" value="KUH39593.1"/>
    <property type="molecule type" value="Genomic_DNA"/>
</dbReference>
<protein>
    <recommendedName>
        <fullName evidence="5">ATP-grasp domain-containing protein</fullName>
    </recommendedName>
</protein>